<dbReference type="Pfam" id="PF00017">
    <property type="entry name" value="SH2"/>
    <property type="match status" value="1"/>
</dbReference>
<feature type="compositionally biased region" description="Polar residues" evidence="12">
    <location>
        <begin position="860"/>
        <end position="871"/>
    </location>
</feature>
<dbReference type="Pfam" id="PF07714">
    <property type="entry name" value="PK_Tyr_Ser-Thr"/>
    <property type="match status" value="1"/>
</dbReference>
<evidence type="ECO:0000256" key="10">
    <source>
        <dbReference type="PROSITE-ProRule" id="PRU10141"/>
    </source>
</evidence>
<dbReference type="PROSITE" id="PS50001">
    <property type="entry name" value="SH2"/>
    <property type="match status" value="1"/>
</dbReference>
<dbReference type="InterPro" id="IPR036860">
    <property type="entry name" value="SH2_dom_sf"/>
</dbReference>
<evidence type="ECO:0000313" key="15">
    <source>
        <dbReference type="EMBL" id="JAP54463.1"/>
    </source>
</evidence>
<dbReference type="FunFam" id="3.30.200.20:FF:000037">
    <property type="entry name" value="Tyrosine-protein kinase"/>
    <property type="match status" value="1"/>
</dbReference>
<sequence length="1230" mass="135722">QQTKEKSRKCAVDPSEREIFHKNEKKSFNELGDALSTSPSDYTQNVDSTLFALCDFLPDRGPDSVSQIAVKKDDHLRYFGLRSDSQMVDVECIRTGERGWLPTHCVNDPLKMAAPSGATTAFIPDATGGQRHSFSQAGMNVPVESAHPEKDGRSPCSCPDLLSERWYHGAIHRSYAEYLLNSGITGSFLVRESETNVGRLTISLRCDGKIFHYRICTDEAGQFYISETSRFPTVTELIQHLEKTTDGLACPLIYAVSKTDRQGGSNNSLDAAIDEWESKRTDIVMKHKLGSGQYGVVYEALFKPHNITVAVKTVKEDITVREEFLQEARLMKNLRHPNLVRLLGVCTQEPPYYIITEFMCNGNLLDYLRTQPREELPPAVLLSMAVQVCRAMSYLEKHNFIHRDLAARNCLVGADNTVKVADFGLARYMERDETYRAREGAKFPIKWTAPEGLVYNVFSVKSDVWAFGVLLWEIATYGATPYPGVELQDVYVLLEKGTRMEAPQGCPEQVYQIMLQCWSWDPKDRPMFVELCDKLETIMNSSDISEAVKHELERHRMRMPPLPSPAPPPSSLSIVQSLPAVDRRSSSCENLFVTTQKPQISQQDHIDSFNAKFQLPPFKPQHSAHTSNVGSDRPANQLLVPGNRLSEILPAVHPPPYEDSNLMATGVHPLFHDIGSLGRKKAPQPPLRTTPLRADDASTFLPDAATGMSLPHSYSIGVPPRQRQLPSPPVVGCWDQQDRLPSPPKLPLEMLSPSSSSSSLHHCNMPALPESSDLPASLPSSASISQLAAVPMSRRPTPLPPHRSNSTQSSASQRIFFPPAPHPEGSGFLSRKTSGTEHELPPSPPETPGCSPLRCLGKVLNSTQSGNTDSSLPGPRPGLPNSSAHFAGPVPPKDFQNELSSRLKRQLQSVSKTVEVKPECEENADDGTVNVSGNDKPSTSFSLHVLKQPTISRTVVQDPAEMGSSSQLTTELILASKSRLRQASMSSRGTIDSTTSLTSTDLVPKWQQCHMAQRIKPKEQQQPLQQHIQESSAEAIKQTTLDKRLSWAPSSVSRFPPISCNDRFPEEKEAAGPSLRVSDSPMTQSVINSCTPVLSHEILIKQVAELCADLSWAKVHLPPDQNGPLADRINEARQLCLSYVDELECSAHSKFRFRDQCARLQSVAEGLRTVGRPEGSNSGGETSYLSRRKTFETAYSAVNVIHEALLRFTDAASTSVMASSSSNMSTSLAT</sequence>
<feature type="compositionally biased region" description="Polar residues" evidence="12">
    <location>
        <begin position="803"/>
        <end position="813"/>
    </location>
</feature>
<evidence type="ECO:0000256" key="3">
    <source>
        <dbReference type="ARBA" id="ARBA00022741"/>
    </source>
</evidence>
<keyword evidence="7 11" id="KW-0829">Tyrosine-protein kinase</keyword>
<dbReference type="InterPro" id="IPR050198">
    <property type="entry name" value="Non-receptor_tyrosine_kinases"/>
</dbReference>
<evidence type="ECO:0000256" key="5">
    <source>
        <dbReference type="ARBA" id="ARBA00022840"/>
    </source>
</evidence>
<evidence type="ECO:0000256" key="7">
    <source>
        <dbReference type="ARBA" id="ARBA00023137"/>
    </source>
</evidence>
<dbReference type="InterPro" id="IPR017441">
    <property type="entry name" value="Protein_kinase_ATP_BS"/>
</dbReference>
<feature type="compositionally biased region" description="Low complexity" evidence="12">
    <location>
        <begin position="747"/>
        <end position="789"/>
    </location>
</feature>
<dbReference type="PRINTS" id="PR00401">
    <property type="entry name" value="SH2DOMAIN"/>
</dbReference>
<evidence type="ECO:0000256" key="1">
    <source>
        <dbReference type="ARBA" id="ARBA00022553"/>
    </source>
</evidence>
<comment type="similarity">
    <text evidence="11">Belongs to the protein kinase superfamily. Tyr protein kinase family.</text>
</comment>
<dbReference type="Gene3D" id="3.30.200.20">
    <property type="entry name" value="Phosphorylase Kinase, domain 1"/>
    <property type="match status" value="1"/>
</dbReference>
<dbReference type="InterPro" id="IPR000980">
    <property type="entry name" value="SH2"/>
</dbReference>
<evidence type="ECO:0000256" key="4">
    <source>
        <dbReference type="ARBA" id="ARBA00022777"/>
    </source>
</evidence>
<dbReference type="SUPFAM" id="SSF56112">
    <property type="entry name" value="Protein kinase-like (PK-like)"/>
    <property type="match status" value="1"/>
</dbReference>
<feature type="domain" description="Protein kinase" evidence="14">
    <location>
        <begin position="283"/>
        <end position="538"/>
    </location>
</feature>
<accession>A0A0X3PRA4</accession>
<dbReference type="GO" id="GO:0005524">
    <property type="term" value="F:ATP binding"/>
    <property type="evidence" value="ECO:0007669"/>
    <property type="project" value="UniProtKB-UniRule"/>
</dbReference>
<dbReference type="PROSITE" id="PS00109">
    <property type="entry name" value="PROTEIN_KINASE_TYR"/>
    <property type="match status" value="1"/>
</dbReference>
<gene>
    <name evidence="15" type="primary">ABL</name>
    <name evidence="15" type="ORF">TR123466</name>
</gene>
<feature type="domain" description="SH2" evidence="13">
    <location>
        <begin position="166"/>
        <end position="256"/>
    </location>
</feature>
<dbReference type="Gene3D" id="1.20.120.330">
    <property type="entry name" value="Nucleotidyltransferases domain 2"/>
    <property type="match status" value="1"/>
</dbReference>
<reference evidence="15" key="1">
    <citation type="submission" date="2016-01" db="EMBL/GenBank/DDBJ databases">
        <title>Reference transcriptome for the parasite Schistocephalus solidus: insights into the molecular evolution of parasitism.</title>
        <authorList>
            <person name="Hebert F.O."/>
            <person name="Grambauer S."/>
            <person name="Barber I."/>
            <person name="Landry C.R."/>
            <person name="Aubin-Horth N."/>
        </authorList>
    </citation>
    <scope>NUCLEOTIDE SEQUENCE</scope>
</reference>
<feature type="region of interest" description="Disordered" evidence="12">
    <location>
        <begin position="914"/>
        <end position="934"/>
    </location>
</feature>
<dbReference type="InterPro" id="IPR008266">
    <property type="entry name" value="Tyr_kinase_AS"/>
</dbReference>
<keyword evidence="4 11" id="KW-0418">Kinase</keyword>
<keyword evidence="2 11" id="KW-0808">Transferase</keyword>
<feature type="binding site" evidence="10">
    <location>
        <position position="312"/>
    </location>
    <ligand>
        <name>ATP</name>
        <dbReference type="ChEBI" id="CHEBI:30616"/>
    </ligand>
</feature>
<dbReference type="Pfam" id="PF08919">
    <property type="entry name" value="F_actin_bind"/>
    <property type="match status" value="1"/>
</dbReference>
<dbReference type="FunFam" id="1.10.510.10:FF:000554">
    <property type="entry name" value="Predicted protein"/>
    <property type="match status" value="1"/>
</dbReference>
<comment type="catalytic activity">
    <reaction evidence="8 11">
        <text>L-tyrosyl-[protein] + ATP = O-phospho-L-tyrosyl-[protein] + ADP + H(+)</text>
        <dbReference type="Rhea" id="RHEA:10596"/>
        <dbReference type="Rhea" id="RHEA-COMP:10136"/>
        <dbReference type="Rhea" id="RHEA-COMP:20101"/>
        <dbReference type="ChEBI" id="CHEBI:15378"/>
        <dbReference type="ChEBI" id="CHEBI:30616"/>
        <dbReference type="ChEBI" id="CHEBI:46858"/>
        <dbReference type="ChEBI" id="CHEBI:61978"/>
        <dbReference type="ChEBI" id="CHEBI:456216"/>
        <dbReference type="EC" id="2.7.10.2"/>
    </reaction>
</comment>
<dbReference type="PROSITE" id="PS50011">
    <property type="entry name" value="PROTEIN_KINASE_DOM"/>
    <property type="match status" value="1"/>
</dbReference>
<feature type="region of interest" description="Disordered" evidence="12">
    <location>
        <begin position="714"/>
        <end position="900"/>
    </location>
</feature>
<dbReference type="InterPro" id="IPR011009">
    <property type="entry name" value="Kinase-like_dom_sf"/>
</dbReference>
<evidence type="ECO:0000256" key="11">
    <source>
        <dbReference type="RuleBase" id="RU362096"/>
    </source>
</evidence>
<keyword evidence="1" id="KW-0597">Phosphoprotein</keyword>
<evidence type="ECO:0000256" key="2">
    <source>
        <dbReference type="ARBA" id="ARBA00022679"/>
    </source>
</evidence>
<feature type="region of interest" description="Disordered" evidence="12">
    <location>
        <begin position="618"/>
        <end position="637"/>
    </location>
</feature>
<protein>
    <recommendedName>
        <fullName evidence="11">Tyrosine-protein kinase</fullName>
        <ecNumber evidence="11">2.7.10.2</ecNumber>
    </recommendedName>
</protein>
<evidence type="ECO:0000256" key="8">
    <source>
        <dbReference type="ARBA" id="ARBA00051245"/>
    </source>
</evidence>
<keyword evidence="6 9" id="KW-0727">SH2 domain</keyword>
<keyword evidence="3 10" id="KW-0547">Nucleotide-binding</keyword>
<dbReference type="InterPro" id="IPR015015">
    <property type="entry name" value="F-actin-binding"/>
</dbReference>
<dbReference type="SMART" id="SM00252">
    <property type="entry name" value="SH2"/>
    <property type="match status" value="1"/>
</dbReference>
<dbReference type="PROSITE" id="PS00107">
    <property type="entry name" value="PROTEIN_KINASE_ATP"/>
    <property type="match status" value="1"/>
</dbReference>
<evidence type="ECO:0000256" key="12">
    <source>
        <dbReference type="SAM" id="MobiDB-lite"/>
    </source>
</evidence>
<dbReference type="SMART" id="SM00219">
    <property type="entry name" value="TyrKc"/>
    <property type="match status" value="1"/>
</dbReference>
<evidence type="ECO:0000256" key="6">
    <source>
        <dbReference type="ARBA" id="ARBA00022999"/>
    </source>
</evidence>
<dbReference type="PRINTS" id="PR00109">
    <property type="entry name" value="TYRKINASE"/>
</dbReference>
<dbReference type="InterPro" id="IPR000719">
    <property type="entry name" value="Prot_kinase_dom"/>
</dbReference>
<dbReference type="InterPro" id="IPR020635">
    <property type="entry name" value="Tyr_kinase_cat_dom"/>
</dbReference>
<feature type="non-terminal residue" evidence="15">
    <location>
        <position position="1"/>
    </location>
</feature>
<dbReference type="SUPFAM" id="SSF55550">
    <property type="entry name" value="SH2 domain"/>
    <property type="match status" value="1"/>
</dbReference>
<dbReference type="Gene3D" id="3.30.505.10">
    <property type="entry name" value="SH2 domain"/>
    <property type="match status" value="1"/>
</dbReference>
<dbReference type="GO" id="GO:0004715">
    <property type="term" value="F:non-membrane spanning protein tyrosine kinase activity"/>
    <property type="evidence" value="ECO:0007669"/>
    <property type="project" value="UniProtKB-EC"/>
</dbReference>
<dbReference type="PANTHER" id="PTHR24418">
    <property type="entry name" value="TYROSINE-PROTEIN KINASE"/>
    <property type="match status" value="1"/>
</dbReference>
<dbReference type="EC" id="2.7.10.2" evidence="11"/>
<dbReference type="AlphaFoldDB" id="A0A0X3PRA4"/>
<evidence type="ECO:0000259" key="14">
    <source>
        <dbReference type="PROSITE" id="PS50011"/>
    </source>
</evidence>
<dbReference type="Gene3D" id="1.10.510.10">
    <property type="entry name" value="Transferase(Phosphotransferase) domain 1"/>
    <property type="match status" value="1"/>
</dbReference>
<evidence type="ECO:0000256" key="9">
    <source>
        <dbReference type="PROSITE-ProRule" id="PRU00191"/>
    </source>
</evidence>
<name>A0A0X3PRA4_SCHSO</name>
<dbReference type="EMBL" id="GEEE01008762">
    <property type="protein sequence ID" value="JAP54463.1"/>
    <property type="molecule type" value="Transcribed_RNA"/>
</dbReference>
<proteinExistence type="inferred from homology"/>
<evidence type="ECO:0000259" key="13">
    <source>
        <dbReference type="PROSITE" id="PS50001"/>
    </source>
</evidence>
<dbReference type="InterPro" id="IPR001245">
    <property type="entry name" value="Ser-Thr/Tyr_kinase_cat_dom"/>
</dbReference>
<keyword evidence="5 10" id="KW-0067">ATP-binding</keyword>
<organism evidence="15">
    <name type="scientific">Schistocephalus solidus</name>
    <name type="common">Tapeworm</name>
    <dbReference type="NCBI Taxonomy" id="70667"/>
    <lineage>
        <taxon>Eukaryota</taxon>
        <taxon>Metazoa</taxon>
        <taxon>Spiralia</taxon>
        <taxon>Lophotrochozoa</taxon>
        <taxon>Platyhelminthes</taxon>
        <taxon>Cestoda</taxon>
        <taxon>Eucestoda</taxon>
        <taxon>Diphyllobothriidea</taxon>
        <taxon>Diphyllobothriidae</taxon>
        <taxon>Schistocephalus</taxon>
    </lineage>
</organism>